<dbReference type="PANTHER" id="PTHR43214">
    <property type="entry name" value="TWO-COMPONENT RESPONSE REGULATOR"/>
    <property type="match status" value="1"/>
</dbReference>
<evidence type="ECO:0000259" key="7">
    <source>
        <dbReference type="PROSITE" id="PS50110"/>
    </source>
</evidence>
<evidence type="ECO:0000256" key="4">
    <source>
        <dbReference type="ARBA" id="ARBA00023163"/>
    </source>
</evidence>
<feature type="modified residue" description="4-aspartylphosphate" evidence="5">
    <location>
        <position position="58"/>
    </location>
</feature>
<dbReference type="SUPFAM" id="SSF52172">
    <property type="entry name" value="CheY-like"/>
    <property type="match status" value="1"/>
</dbReference>
<dbReference type="InterPro" id="IPR001789">
    <property type="entry name" value="Sig_transdc_resp-reg_receiver"/>
</dbReference>
<keyword evidence="2" id="KW-0805">Transcription regulation</keyword>
<dbReference type="InterPro" id="IPR039420">
    <property type="entry name" value="WalR-like"/>
</dbReference>
<evidence type="ECO:0000313" key="8">
    <source>
        <dbReference type="EMBL" id="MBO9205524.1"/>
    </source>
</evidence>
<dbReference type="Gene3D" id="1.10.10.10">
    <property type="entry name" value="Winged helix-like DNA-binding domain superfamily/Winged helix DNA-binding domain"/>
    <property type="match status" value="1"/>
</dbReference>
<keyword evidence="3" id="KW-0238">DNA-binding</keyword>
<comment type="caution">
    <text evidence="8">The sequence shown here is derived from an EMBL/GenBank/DDBJ whole genome shotgun (WGS) entry which is preliminary data.</text>
</comment>
<dbReference type="InterPro" id="IPR058245">
    <property type="entry name" value="NreC/VraR/RcsB-like_REC"/>
</dbReference>
<keyword evidence="9" id="KW-1185">Reference proteome</keyword>
<keyword evidence="4" id="KW-0804">Transcription</keyword>
<dbReference type="RefSeq" id="WP_209145167.1">
    <property type="nucleotide sequence ID" value="NZ_JAGHKO010000024.1"/>
</dbReference>
<dbReference type="Pfam" id="PF00072">
    <property type="entry name" value="Response_reg"/>
    <property type="match status" value="1"/>
</dbReference>
<dbReference type="Pfam" id="PF00196">
    <property type="entry name" value="GerE"/>
    <property type="match status" value="1"/>
</dbReference>
<dbReference type="InterPro" id="IPR000792">
    <property type="entry name" value="Tscrpt_reg_LuxR_C"/>
</dbReference>
<protein>
    <submittedName>
        <fullName evidence="8">Response regulator transcription factor</fullName>
    </submittedName>
</protein>
<evidence type="ECO:0000256" key="3">
    <source>
        <dbReference type="ARBA" id="ARBA00023125"/>
    </source>
</evidence>
<dbReference type="CDD" id="cd17535">
    <property type="entry name" value="REC_NarL-like"/>
    <property type="match status" value="1"/>
</dbReference>
<dbReference type="Proteomes" id="UP000677244">
    <property type="component" value="Unassembled WGS sequence"/>
</dbReference>
<organism evidence="8 9">
    <name type="scientific">Niastella soli</name>
    <dbReference type="NCBI Taxonomy" id="2821487"/>
    <lineage>
        <taxon>Bacteria</taxon>
        <taxon>Pseudomonadati</taxon>
        <taxon>Bacteroidota</taxon>
        <taxon>Chitinophagia</taxon>
        <taxon>Chitinophagales</taxon>
        <taxon>Chitinophagaceae</taxon>
        <taxon>Niastella</taxon>
    </lineage>
</organism>
<dbReference type="PROSITE" id="PS50043">
    <property type="entry name" value="HTH_LUXR_2"/>
    <property type="match status" value="1"/>
</dbReference>
<dbReference type="CDD" id="cd06170">
    <property type="entry name" value="LuxR_C_like"/>
    <property type="match status" value="1"/>
</dbReference>
<dbReference type="SMART" id="SM00421">
    <property type="entry name" value="HTH_LUXR"/>
    <property type="match status" value="1"/>
</dbReference>
<dbReference type="PANTHER" id="PTHR43214:SF41">
    <property type="entry name" value="NITRATE_NITRITE RESPONSE REGULATOR PROTEIN NARP"/>
    <property type="match status" value="1"/>
</dbReference>
<proteinExistence type="predicted"/>
<evidence type="ECO:0000256" key="2">
    <source>
        <dbReference type="ARBA" id="ARBA00023015"/>
    </source>
</evidence>
<dbReference type="EMBL" id="JAGHKO010000024">
    <property type="protein sequence ID" value="MBO9205524.1"/>
    <property type="molecule type" value="Genomic_DNA"/>
</dbReference>
<dbReference type="InterPro" id="IPR016032">
    <property type="entry name" value="Sig_transdc_resp-reg_C-effctor"/>
</dbReference>
<evidence type="ECO:0000256" key="1">
    <source>
        <dbReference type="ARBA" id="ARBA00022553"/>
    </source>
</evidence>
<dbReference type="InterPro" id="IPR011006">
    <property type="entry name" value="CheY-like_superfamily"/>
</dbReference>
<dbReference type="SMART" id="SM00448">
    <property type="entry name" value="REC"/>
    <property type="match status" value="1"/>
</dbReference>
<accession>A0ABS3Z5T2</accession>
<dbReference type="Gene3D" id="3.40.50.2300">
    <property type="match status" value="1"/>
</dbReference>
<evidence type="ECO:0000313" key="9">
    <source>
        <dbReference type="Proteomes" id="UP000677244"/>
    </source>
</evidence>
<feature type="domain" description="Response regulatory" evidence="7">
    <location>
        <begin position="7"/>
        <end position="123"/>
    </location>
</feature>
<keyword evidence="1 5" id="KW-0597">Phosphoprotein</keyword>
<dbReference type="PROSITE" id="PS50110">
    <property type="entry name" value="RESPONSE_REGULATORY"/>
    <property type="match status" value="1"/>
</dbReference>
<name>A0ABS3Z5T2_9BACT</name>
<evidence type="ECO:0000256" key="5">
    <source>
        <dbReference type="PROSITE-ProRule" id="PRU00169"/>
    </source>
</evidence>
<feature type="domain" description="HTH luxR-type" evidence="6">
    <location>
        <begin position="149"/>
        <end position="214"/>
    </location>
</feature>
<evidence type="ECO:0000259" key="6">
    <source>
        <dbReference type="PROSITE" id="PS50043"/>
    </source>
</evidence>
<dbReference type="SUPFAM" id="SSF46894">
    <property type="entry name" value="C-terminal effector domain of the bipartite response regulators"/>
    <property type="match status" value="1"/>
</dbReference>
<reference evidence="8 9" key="1">
    <citation type="submission" date="2021-03" db="EMBL/GenBank/DDBJ databases">
        <title>Assistant Professor.</title>
        <authorList>
            <person name="Huq M.A."/>
        </authorList>
    </citation>
    <scope>NUCLEOTIDE SEQUENCE [LARGE SCALE GENOMIC DNA]</scope>
    <source>
        <strain evidence="8 9">MAH-29</strain>
    </source>
</reference>
<sequence length="226" mass="26190">MLSQSVNVAIVDDHTLFRKTLKNYLSEQKNINVVIQSPDIPDLLNRLQEARVQVLLLDVFMPKLNGIEAVKVLRQNYPDTKILVLSMCTDMDLLCEMLELGVYGILSKSDEPEELLNAIKSLSEHRIYRNKLFTEVMYWNKQIAIKTQPETRAISLNIREKEILQLLWEEKSNKEIANHLFLSVRSVEKIRQDMKEKLGLKSTIGLLKYAINKKIIITSPREVRSI</sequence>
<gene>
    <name evidence="8" type="ORF">J7I42_34860</name>
</gene>
<dbReference type="InterPro" id="IPR036388">
    <property type="entry name" value="WH-like_DNA-bd_sf"/>
</dbReference>